<dbReference type="AlphaFoldDB" id="A0AAE9JBV6"/>
<organism evidence="2 3">
    <name type="scientific">Caenorhabditis briggsae</name>
    <dbReference type="NCBI Taxonomy" id="6238"/>
    <lineage>
        <taxon>Eukaryota</taxon>
        <taxon>Metazoa</taxon>
        <taxon>Ecdysozoa</taxon>
        <taxon>Nematoda</taxon>
        <taxon>Chromadorea</taxon>
        <taxon>Rhabditida</taxon>
        <taxon>Rhabditina</taxon>
        <taxon>Rhabditomorpha</taxon>
        <taxon>Rhabditoidea</taxon>
        <taxon>Rhabditidae</taxon>
        <taxon>Peloderinae</taxon>
        <taxon>Caenorhabditis</taxon>
    </lineage>
</organism>
<evidence type="ECO:0000313" key="2">
    <source>
        <dbReference type="EMBL" id="UMM25097.1"/>
    </source>
</evidence>
<accession>A0AAE9JBV6</accession>
<name>A0AAE9JBV6_CAEBR</name>
<feature type="compositionally biased region" description="Acidic residues" evidence="1">
    <location>
        <begin position="89"/>
        <end position="134"/>
    </location>
</feature>
<evidence type="ECO:0000256" key="1">
    <source>
        <dbReference type="SAM" id="MobiDB-lite"/>
    </source>
</evidence>
<keyword evidence="3" id="KW-1185">Reference proteome</keyword>
<dbReference type="EMBL" id="CP092622">
    <property type="protein sequence ID" value="UMM25097.1"/>
    <property type="molecule type" value="Genomic_DNA"/>
</dbReference>
<feature type="region of interest" description="Disordered" evidence="1">
    <location>
        <begin position="63"/>
        <end position="141"/>
    </location>
</feature>
<sequence>MFGYPDEMPLDVLKQMNYELETTRQNTPLGSVIPLIQPVNLAISPLISMFNGTESIPTRKATKRNKIWRYDPPAIPSPPSSRRPLFREDEQEDVDEDEEEPEEEQEEEEAAESEEEEEEEKEEVEWVEQPEEEPPGPTDKNVKIRNCHGVCADIGLQYISGMICYVKFFIRDSNETYAIWY</sequence>
<evidence type="ECO:0000313" key="3">
    <source>
        <dbReference type="Proteomes" id="UP000829354"/>
    </source>
</evidence>
<protein>
    <submittedName>
        <fullName evidence="2">Uncharacterized protein</fullName>
    </submittedName>
</protein>
<reference evidence="2 3" key="1">
    <citation type="submission" date="2022-04" db="EMBL/GenBank/DDBJ databases">
        <title>Chromosome-level reference genomes for two strains of Caenorhabditis briggsae: an improved platform for comparative genomics.</title>
        <authorList>
            <person name="Stevens L."/>
            <person name="Andersen E."/>
        </authorList>
    </citation>
    <scope>NUCLEOTIDE SEQUENCE [LARGE SCALE GENOMIC DNA]</scope>
    <source>
        <strain evidence="2">VX34</strain>
        <tissue evidence="2">Whole-organism</tissue>
    </source>
</reference>
<dbReference type="Proteomes" id="UP000829354">
    <property type="component" value="Chromosome III"/>
</dbReference>
<proteinExistence type="predicted"/>
<gene>
    <name evidence="2" type="ORF">L5515_005054</name>
</gene>